<dbReference type="SUPFAM" id="SSF48179">
    <property type="entry name" value="6-phosphogluconate dehydrogenase C-terminal domain-like"/>
    <property type="match status" value="1"/>
</dbReference>
<dbReference type="InterPro" id="IPR036291">
    <property type="entry name" value="NAD(P)-bd_dom_sf"/>
</dbReference>
<gene>
    <name evidence="4" type="ORF">C2869_06400</name>
</gene>
<dbReference type="PANTHER" id="PTHR43362:SF1">
    <property type="entry name" value="MANNITOL DEHYDROGENASE 2-RELATED"/>
    <property type="match status" value="1"/>
</dbReference>
<dbReference type="Gene3D" id="3.40.50.720">
    <property type="entry name" value="NAD(P)-binding Rossmann-like Domain"/>
    <property type="match status" value="1"/>
</dbReference>
<proteinExistence type="predicted"/>
<dbReference type="InterPro" id="IPR000669">
    <property type="entry name" value="Mannitol_DH"/>
</dbReference>
<sequence length="488" mass="53603">MRLGEPLLAQFKLNTHAQLIDYPKYQRQDLQIGIVHLGLGAFHRSHQAVFTDLALNKTQDTRWGICGVAFRNEALKSALNEQQGLYTNVICGTEQHFQVIGSIKHALVASSQIDQVLATIALPSVKMVSLTVTEKGYCLNELGQLNQEIADVQHDIAHIEQPKTAVGILVAGFKQRFDNQQPAFNVLACDNLPDNGDKLKSAVIAMANHINPALASWIESQALFPNTMVDCITPKTESETLNAVEANLGFSDLVPVQREPFAQWVIEDLDGFERPAWEQAGVLFTNDVAGFERAKLRILNGTHSALAYIGTLLGYETVYDAISNDKVRSFIASLLTYEIIPSIDAPTGLDLASYADDILSRYQNPAIRHLLLQIAADGSLKIPVRTLAPIEENIKAGRSIEQLSMVVAAWIRFVVARTKQGDEIADPKAQALVLAVNRFNGDVAQDIKAFLSIDGVVCQSLLENSIFIDSVVSAYHRLDDLLARLAAR</sequence>
<dbReference type="SUPFAM" id="SSF51735">
    <property type="entry name" value="NAD(P)-binding Rossmann-fold domains"/>
    <property type="match status" value="1"/>
</dbReference>
<evidence type="ECO:0000313" key="4">
    <source>
        <dbReference type="EMBL" id="AWB66093.1"/>
    </source>
</evidence>
<dbReference type="Pfam" id="PF01232">
    <property type="entry name" value="Mannitol_dh"/>
    <property type="match status" value="1"/>
</dbReference>
<accession>A0A2S0VPH8</accession>
<dbReference type="PANTHER" id="PTHR43362">
    <property type="entry name" value="MANNITOL DEHYDROGENASE DSF1-RELATED"/>
    <property type="match status" value="1"/>
</dbReference>
<dbReference type="OrthoDB" id="271711at2"/>
<feature type="domain" description="Mannitol dehydrogenase N-terminal" evidence="2">
    <location>
        <begin position="33"/>
        <end position="278"/>
    </location>
</feature>
<dbReference type="RefSeq" id="WP_108602164.1">
    <property type="nucleotide sequence ID" value="NZ_CP026604.1"/>
</dbReference>
<evidence type="ECO:0000313" key="5">
    <source>
        <dbReference type="Proteomes" id="UP000244441"/>
    </source>
</evidence>
<organism evidence="4 5">
    <name type="scientific">Saccharobesus litoralis</name>
    <dbReference type="NCBI Taxonomy" id="2172099"/>
    <lineage>
        <taxon>Bacteria</taxon>
        <taxon>Pseudomonadati</taxon>
        <taxon>Pseudomonadota</taxon>
        <taxon>Gammaproteobacteria</taxon>
        <taxon>Alteromonadales</taxon>
        <taxon>Alteromonadaceae</taxon>
        <taxon>Saccharobesus</taxon>
    </lineage>
</organism>
<reference evidence="4 5" key="1">
    <citation type="submission" date="2018-01" db="EMBL/GenBank/DDBJ databases">
        <title>Genome sequence of a Cantenovulum-like bacteria.</title>
        <authorList>
            <person name="Tan W.R."/>
            <person name="Lau N.-S."/>
            <person name="Go F."/>
            <person name="Amirul A.-A.A."/>
        </authorList>
    </citation>
    <scope>NUCLEOTIDE SEQUENCE [LARGE SCALE GENOMIC DNA]</scope>
    <source>
        <strain evidence="4 5">CCB-QB4</strain>
    </source>
</reference>
<dbReference type="KEGG" id="cate:C2869_06400"/>
<evidence type="ECO:0000259" key="3">
    <source>
        <dbReference type="Pfam" id="PF08125"/>
    </source>
</evidence>
<dbReference type="InterPro" id="IPR008927">
    <property type="entry name" value="6-PGluconate_DH-like_C_sf"/>
</dbReference>
<evidence type="ECO:0000256" key="1">
    <source>
        <dbReference type="ARBA" id="ARBA00023002"/>
    </source>
</evidence>
<keyword evidence="1" id="KW-0560">Oxidoreductase</keyword>
<feature type="domain" description="Mannitol dehydrogenase C-terminal" evidence="3">
    <location>
        <begin position="287"/>
        <end position="478"/>
    </location>
</feature>
<dbReference type="EMBL" id="CP026604">
    <property type="protein sequence ID" value="AWB66093.1"/>
    <property type="molecule type" value="Genomic_DNA"/>
</dbReference>
<dbReference type="InterPro" id="IPR013328">
    <property type="entry name" value="6PGD_dom2"/>
</dbReference>
<dbReference type="GO" id="GO:0016616">
    <property type="term" value="F:oxidoreductase activity, acting on the CH-OH group of donors, NAD or NADP as acceptor"/>
    <property type="evidence" value="ECO:0007669"/>
    <property type="project" value="TreeGrafter"/>
</dbReference>
<name>A0A2S0VPH8_9ALTE</name>
<dbReference type="Pfam" id="PF08125">
    <property type="entry name" value="Mannitol_dh_C"/>
    <property type="match status" value="1"/>
</dbReference>
<evidence type="ECO:0000259" key="2">
    <source>
        <dbReference type="Pfam" id="PF01232"/>
    </source>
</evidence>
<dbReference type="InterPro" id="IPR013131">
    <property type="entry name" value="Mannitol_DH_N"/>
</dbReference>
<dbReference type="InterPro" id="IPR013118">
    <property type="entry name" value="Mannitol_DH_C"/>
</dbReference>
<dbReference type="Gene3D" id="1.10.1040.10">
    <property type="entry name" value="N-(1-d-carboxylethyl)-l-norvaline Dehydrogenase, domain 2"/>
    <property type="match status" value="1"/>
</dbReference>
<dbReference type="PRINTS" id="PR00084">
    <property type="entry name" value="MTLDHDRGNASE"/>
</dbReference>
<dbReference type="Proteomes" id="UP000244441">
    <property type="component" value="Chromosome"/>
</dbReference>
<dbReference type="InterPro" id="IPR050988">
    <property type="entry name" value="Mannitol_DH/Oxidoreductase"/>
</dbReference>
<keyword evidence="5" id="KW-1185">Reference proteome</keyword>
<protein>
    <submittedName>
        <fullName evidence="4">Mannitol dehydrogenase family protein</fullName>
    </submittedName>
</protein>
<dbReference type="AlphaFoldDB" id="A0A2S0VPH8"/>